<dbReference type="PANTHER" id="PTHR33692:SF1">
    <property type="entry name" value="RIBOSOME MATURATION FACTOR RIMM"/>
    <property type="match status" value="1"/>
</dbReference>
<keyword evidence="3 5" id="KW-0698">rRNA processing</keyword>
<organism evidence="8 9">
    <name type="scientific">Absicoccus intestinalis</name>
    <dbReference type="NCBI Taxonomy" id="2926319"/>
    <lineage>
        <taxon>Bacteria</taxon>
        <taxon>Bacillati</taxon>
        <taxon>Bacillota</taxon>
        <taxon>Erysipelotrichia</taxon>
        <taxon>Erysipelotrichales</taxon>
        <taxon>Erysipelotrichaceae</taxon>
        <taxon>Absicoccus</taxon>
    </lineage>
</organism>
<dbReference type="InterPro" id="IPR011033">
    <property type="entry name" value="PRC_barrel-like_sf"/>
</dbReference>
<evidence type="ECO:0000256" key="3">
    <source>
        <dbReference type="ARBA" id="ARBA00022552"/>
    </source>
</evidence>
<evidence type="ECO:0000313" key="9">
    <source>
        <dbReference type="Proteomes" id="UP001285244"/>
    </source>
</evidence>
<dbReference type="RefSeq" id="WP_320326627.1">
    <property type="nucleotide sequence ID" value="NZ_JALBUS010000026.1"/>
</dbReference>
<dbReference type="Gene3D" id="2.30.30.240">
    <property type="entry name" value="PRC-barrel domain"/>
    <property type="match status" value="1"/>
</dbReference>
<dbReference type="PANTHER" id="PTHR33692">
    <property type="entry name" value="RIBOSOME MATURATION FACTOR RIMM"/>
    <property type="match status" value="1"/>
</dbReference>
<gene>
    <name evidence="5 8" type="primary">rimM</name>
    <name evidence="8" type="ORF">MOZ64_11105</name>
</gene>
<dbReference type="NCBIfam" id="TIGR02273">
    <property type="entry name" value="16S_RimM"/>
    <property type="match status" value="1"/>
</dbReference>
<dbReference type="Proteomes" id="UP001285244">
    <property type="component" value="Unassembled WGS sequence"/>
</dbReference>
<keyword evidence="4 5" id="KW-0143">Chaperone</keyword>
<evidence type="ECO:0000256" key="2">
    <source>
        <dbReference type="ARBA" id="ARBA00022517"/>
    </source>
</evidence>
<feature type="domain" description="RimM N-terminal" evidence="6">
    <location>
        <begin position="4"/>
        <end position="82"/>
    </location>
</feature>
<dbReference type="SUPFAM" id="SSF50447">
    <property type="entry name" value="Translation proteins"/>
    <property type="match status" value="1"/>
</dbReference>
<dbReference type="SUPFAM" id="SSF50346">
    <property type="entry name" value="PRC-barrel domain"/>
    <property type="match status" value="1"/>
</dbReference>
<dbReference type="Pfam" id="PF24986">
    <property type="entry name" value="PRC_RimM"/>
    <property type="match status" value="1"/>
</dbReference>
<comment type="caution">
    <text evidence="8">The sequence shown here is derived from an EMBL/GenBank/DDBJ whole genome shotgun (WGS) entry which is preliminary data.</text>
</comment>
<dbReference type="EMBL" id="JALBUS010000026">
    <property type="protein sequence ID" value="MDX8418382.1"/>
    <property type="molecule type" value="Genomic_DNA"/>
</dbReference>
<dbReference type="HAMAP" id="MF_00014">
    <property type="entry name" value="Ribosome_mat_RimM"/>
    <property type="match status" value="1"/>
</dbReference>
<comment type="subcellular location">
    <subcellularLocation>
        <location evidence="5">Cytoplasm</location>
    </subcellularLocation>
</comment>
<accession>A0ABU4WP88</accession>
<dbReference type="InterPro" id="IPR036976">
    <property type="entry name" value="RimM_N_sf"/>
</dbReference>
<comment type="function">
    <text evidence="5">An accessory protein needed during the final step in the assembly of 30S ribosomal subunit, possibly for assembly of the head region. Essential for efficient processing of 16S rRNA. May be needed both before and after RbfA during the maturation of 16S rRNA. It has affinity for free ribosomal 30S subunits but not for 70S ribosomes.</text>
</comment>
<evidence type="ECO:0000313" key="8">
    <source>
        <dbReference type="EMBL" id="MDX8418382.1"/>
    </source>
</evidence>
<sequence>MVKVAKIINTHGLKGECKLYLITDDVDDRFQTGRELYLADQTKMVVQSFRMQKGFGYVKFEGITTIEQAEALKTKDLFIPISDLPPLPEGHYYFYELMDCDVYNAQGERLGKVLEILETGANLVLRIGTKEENFLCPYVPTFIQLVDVDEKKIIIQEMAGLR</sequence>
<evidence type="ECO:0000256" key="1">
    <source>
        <dbReference type="ARBA" id="ARBA00022490"/>
    </source>
</evidence>
<keyword evidence="9" id="KW-1185">Reference proteome</keyword>
<evidence type="ECO:0000259" key="7">
    <source>
        <dbReference type="Pfam" id="PF24986"/>
    </source>
</evidence>
<evidence type="ECO:0000256" key="5">
    <source>
        <dbReference type="HAMAP-Rule" id="MF_00014"/>
    </source>
</evidence>
<comment type="domain">
    <text evidence="5">The PRC barrel domain binds ribosomal protein uS19.</text>
</comment>
<evidence type="ECO:0000259" key="6">
    <source>
        <dbReference type="Pfam" id="PF01782"/>
    </source>
</evidence>
<dbReference type="InterPro" id="IPR056792">
    <property type="entry name" value="PRC_RimM"/>
</dbReference>
<dbReference type="InterPro" id="IPR009000">
    <property type="entry name" value="Transl_B-barrel_sf"/>
</dbReference>
<proteinExistence type="inferred from homology"/>
<feature type="domain" description="Ribosome maturation factor RimM PRC barrel" evidence="7">
    <location>
        <begin position="96"/>
        <end position="155"/>
    </location>
</feature>
<comment type="subunit">
    <text evidence="5">Binds ribosomal protein uS19.</text>
</comment>
<keyword evidence="2 5" id="KW-0690">Ribosome biogenesis</keyword>
<reference evidence="8 9" key="1">
    <citation type="submission" date="2022-03" db="EMBL/GenBank/DDBJ databases">
        <title>Novel taxa within the pig intestine.</title>
        <authorList>
            <person name="Wylensek D."/>
            <person name="Bishof K."/>
            <person name="Afrizal A."/>
            <person name="Clavel T."/>
        </authorList>
    </citation>
    <scope>NUCLEOTIDE SEQUENCE [LARGE SCALE GENOMIC DNA]</scope>
    <source>
        <strain evidence="8 9">Cla-KB-P134</strain>
    </source>
</reference>
<dbReference type="InterPro" id="IPR002676">
    <property type="entry name" value="RimM_N"/>
</dbReference>
<dbReference type="Pfam" id="PF01782">
    <property type="entry name" value="RimM"/>
    <property type="match status" value="1"/>
</dbReference>
<keyword evidence="1 5" id="KW-0963">Cytoplasm</keyword>
<dbReference type="Gene3D" id="2.40.30.60">
    <property type="entry name" value="RimM"/>
    <property type="match status" value="1"/>
</dbReference>
<evidence type="ECO:0000256" key="4">
    <source>
        <dbReference type="ARBA" id="ARBA00023186"/>
    </source>
</evidence>
<protein>
    <recommendedName>
        <fullName evidence="5">Ribosome maturation factor RimM</fullName>
    </recommendedName>
</protein>
<dbReference type="InterPro" id="IPR011961">
    <property type="entry name" value="RimM"/>
</dbReference>
<name>A0ABU4WP88_9FIRM</name>
<comment type="similarity">
    <text evidence="5">Belongs to the RimM family.</text>
</comment>